<comment type="subcellular location">
    <subcellularLocation>
        <location evidence="3">Mitochondrion membrane</location>
    </subcellularLocation>
</comment>
<evidence type="ECO:0000313" key="15">
    <source>
        <dbReference type="EnsemblMetazoa" id="GPPI035487-PA"/>
    </source>
</evidence>
<dbReference type="FunFam" id="3.30.420.10:FF:000041">
    <property type="entry name" value="Exonuclease 3'-5' domain containing 2"/>
    <property type="match status" value="1"/>
</dbReference>
<dbReference type="PANTHER" id="PTHR13620">
    <property type="entry name" value="3-5 EXONUCLEASE"/>
    <property type="match status" value="1"/>
</dbReference>
<evidence type="ECO:0000259" key="14">
    <source>
        <dbReference type="SMART" id="SM00474"/>
    </source>
</evidence>
<evidence type="ECO:0000313" key="16">
    <source>
        <dbReference type="Proteomes" id="UP000092460"/>
    </source>
</evidence>
<dbReference type="GO" id="GO:0003676">
    <property type="term" value="F:nucleic acid binding"/>
    <property type="evidence" value="ECO:0007669"/>
    <property type="project" value="InterPro"/>
</dbReference>
<comment type="cofactor">
    <cofactor evidence="1">
        <name>Mn(2+)</name>
        <dbReference type="ChEBI" id="CHEBI:29035"/>
    </cofactor>
</comment>
<dbReference type="CDD" id="cd06141">
    <property type="entry name" value="WRN_exo"/>
    <property type="match status" value="1"/>
</dbReference>
<evidence type="ECO:0000256" key="5">
    <source>
        <dbReference type="ARBA" id="ARBA00022722"/>
    </source>
</evidence>
<sequence length="1054" mass="120687">MSNVKPNSLSNSLTPAKSALLAGAGIGLLFLVVKRQHILSYWNRFQNPLKRKHVVLIQNANDCQKVVNILKSHCSDYKVLGFDCEWVTVNGNRRPVALLQLCSNRGYCALFRLCCIRQIPKSLKDLLADEEVIKVGVDPAYDAQKLALDYGVGVASTFDLRYLATMVGRKPEGLAKLSLSVLKITLDKHWRLSCSNWEAKDLTEKQIEYAANDAFVAVEIFKTLAREFKPRLSWLSDFAITKCRIEPYLELQFNSSFSQKKSKATVNKSVTPIKTQNRKLSTLSKALYDNCLLQAPDGELLCTIDKRKAEWYLQQQLGVKIESEPFTVRLNFEPASRAVGEVGRYYQTPKENRCVVCGERNAFVRKNIVPREYRKHFPVVLKSHTSHDVLLLCPKCHQISNISDFKVRNKLSEMCDAHQRIPKPAELPELRQVKMAARALLNHSEQIPLERRKYLETLVLNHFKESEDINWDMIKEASELHTSEPNDSYCTHGEKVVQKFQADFGGLKELEKLWRQHFLNTMEPKYLPPLWDVNHNANRLEIRATQGRVNEEDMLIAGIEGNNLTATKTAIVAGAGIGLLVVLIKRLLSYLKPNREDRTSDKIVNTLKSHCSDYVVLGFDCQWITGNSGHKLVALLQLATVKGFCAVFRLPYMQPIPHSLKNLLKDKNILKVGVDCVQKAQQLTQTYGIKVASSLDLRYLAAMVRYQPDDLEKLLISVLNVELKAMRSFRSDCKEKQLVGEQIELAANNALAAVEIFKNLIQKLQAKTSMHFTKADLSEMKPKIGHYFGLHFRNDLVPCPSRRYVAPFEGCLLEAPEDGEILCSVNEPKANWYLQEQLGVKIKSVPFTIRLNFKPPLGFYHIEKNECVICGHSDAFIHKNVVPTEYRVHFPIVTQFHTSNDILTLCPKCDRLNSAVDLIIQQELSEICDAPYSYEQLKKVKMTARKLIHNAGEMSTERRKSLEALVLAYFKDQKNLTLYMLIEASELNLRVQDCYEHGKRVVQKFRSHYGGLKELEILWRDHFLTRMHPKYLPPFWFWDIGDVIKNRNIKKRIF</sequence>
<evidence type="ECO:0000256" key="9">
    <source>
        <dbReference type="ARBA" id="ARBA00022989"/>
    </source>
</evidence>
<evidence type="ECO:0000256" key="8">
    <source>
        <dbReference type="ARBA" id="ARBA00022839"/>
    </source>
</evidence>
<keyword evidence="4" id="KW-0812">Transmembrane</keyword>
<dbReference type="SMART" id="SM00474">
    <property type="entry name" value="35EXOc"/>
    <property type="match status" value="2"/>
</dbReference>
<keyword evidence="10" id="KW-0496">Mitochondrion</keyword>
<keyword evidence="5" id="KW-0540">Nuclease</keyword>
<name>A0A1B0BNC6_9MUSC</name>
<keyword evidence="6" id="KW-0479">Metal-binding</keyword>
<evidence type="ECO:0000256" key="4">
    <source>
        <dbReference type="ARBA" id="ARBA00022692"/>
    </source>
</evidence>
<accession>A0A1B0BNC6</accession>
<keyword evidence="8" id="KW-0269">Exonuclease</keyword>
<organism evidence="15 16">
    <name type="scientific">Glossina palpalis gambiensis</name>
    <dbReference type="NCBI Taxonomy" id="67801"/>
    <lineage>
        <taxon>Eukaryota</taxon>
        <taxon>Metazoa</taxon>
        <taxon>Ecdysozoa</taxon>
        <taxon>Arthropoda</taxon>
        <taxon>Hexapoda</taxon>
        <taxon>Insecta</taxon>
        <taxon>Pterygota</taxon>
        <taxon>Neoptera</taxon>
        <taxon>Endopterygota</taxon>
        <taxon>Diptera</taxon>
        <taxon>Brachycera</taxon>
        <taxon>Muscomorpha</taxon>
        <taxon>Hippoboscoidea</taxon>
        <taxon>Glossinidae</taxon>
        <taxon>Glossina</taxon>
    </lineage>
</organism>
<dbReference type="InterPro" id="IPR012337">
    <property type="entry name" value="RNaseH-like_sf"/>
</dbReference>
<comment type="cofactor">
    <cofactor evidence="2">
        <name>Mg(2+)</name>
        <dbReference type="ChEBI" id="CHEBI:18420"/>
    </cofactor>
</comment>
<feature type="domain" description="3'-5' exonuclease" evidence="14">
    <location>
        <begin position="598"/>
        <end position="765"/>
    </location>
</feature>
<evidence type="ECO:0000256" key="10">
    <source>
        <dbReference type="ARBA" id="ARBA00023128"/>
    </source>
</evidence>
<dbReference type="Pfam" id="PF01612">
    <property type="entry name" value="DNA_pol_A_exo1"/>
    <property type="match status" value="2"/>
</dbReference>
<dbReference type="InterPro" id="IPR036397">
    <property type="entry name" value="RNaseH_sf"/>
</dbReference>
<dbReference type="GO" id="GO:0046872">
    <property type="term" value="F:metal ion binding"/>
    <property type="evidence" value="ECO:0007669"/>
    <property type="project" value="UniProtKB-KW"/>
</dbReference>
<evidence type="ECO:0000256" key="6">
    <source>
        <dbReference type="ARBA" id="ARBA00022723"/>
    </source>
</evidence>
<protein>
    <recommendedName>
        <fullName evidence="13">Exonuclease 3'-5' domain-containing protein 2</fullName>
    </recommendedName>
</protein>
<dbReference type="PANTHER" id="PTHR13620:SF104">
    <property type="entry name" value="EXONUCLEASE 3'-5' DOMAIN-CONTAINING PROTEIN 2"/>
    <property type="match status" value="1"/>
</dbReference>
<dbReference type="SUPFAM" id="SSF53098">
    <property type="entry name" value="Ribonuclease H-like"/>
    <property type="match status" value="2"/>
</dbReference>
<keyword evidence="9" id="KW-1133">Transmembrane helix</keyword>
<comment type="similarity">
    <text evidence="12">Belongs to the EXD2 family.</text>
</comment>
<dbReference type="EMBL" id="JXJN01017334">
    <property type="status" value="NOT_ANNOTATED_CDS"/>
    <property type="molecule type" value="Genomic_DNA"/>
</dbReference>
<evidence type="ECO:0000256" key="11">
    <source>
        <dbReference type="ARBA" id="ARBA00023136"/>
    </source>
</evidence>
<evidence type="ECO:0000256" key="13">
    <source>
        <dbReference type="ARBA" id="ARBA00069878"/>
    </source>
</evidence>
<keyword evidence="7" id="KW-0378">Hydrolase</keyword>
<evidence type="ECO:0000256" key="2">
    <source>
        <dbReference type="ARBA" id="ARBA00001946"/>
    </source>
</evidence>
<dbReference type="InterPro" id="IPR002562">
    <property type="entry name" value="3'-5'_exonuclease_dom"/>
</dbReference>
<dbReference type="EnsemblMetazoa" id="GPPI035487-RA">
    <property type="protein sequence ID" value="GPPI035487-PA"/>
    <property type="gene ID" value="GPPI035487"/>
</dbReference>
<reference evidence="16" key="1">
    <citation type="submission" date="2015-01" db="EMBL/GenBank/DDBJ databases">
        <authorList>
            <person name="Aksoy S."/>
            <person name="Warren W."/>
            <person name="Wilson R.K."/>
        </authorList>
    </citation>
    <scope>NUCLEOTIDE SEQUENCE [LARGE SCALE GENOMIC DNA]</scope>
    <source>
        <strain evidence="16">IAEA</strain>
    </source>
</reference>
<proteinExistence type="inferred from homology"/>
<dbReference type="VEuPathDB" id="VectorBase:GPPI035487"/>
<evidence type="ECO:0000256" key="3">
    <source>
        <dbReference type="ARBA" id="ARBA00004325"/>
    </source>
</evidence>
<dbReference type="Proteomes" id="UP000092460">
    <property type="component" value="Unassembled WGS sequence"/>
</dbReference>
<dbReference type="GO" id="GO:0006310">
    <property type="term" value="P:DNA recombination"/>
    <property type="evidence" value="ECO:0007669"/>
    <property type="project" value="UniProtKB-ARBA"/>
</dbReference>
<evidence type="ECO:0000256" key="12">
    <source>
        <dbReference type="ARBA" id="ARBA00061005"/>
    </source>
</evidence>
<evidence type="ECO:0000256" key="7">
    <source>
        <dbReference type="ARBA" id="ARBA00022801"/>
    </source>
</evidence>
<keyword evidence="16" id="KW-1185">Reference proteome</keyword>
<dbReference type="AlphaFoldDB" id="A0A1B0BNC6"/>
<dbReference type="GO" id="GO:0031966">
    <property type="term" value="C:mitochondrial membrane"/>
    <property type="evidence" value="ECO:0007669"/>
    <property type="project" value="UniProtKB-SubCell"/>
</dbReference>
<dbReference type="GO" id="GO:0000175">
    <property type="term" value="F:3'-5'-RNA exonuclease activity"/>
    <property type="evidence" value="ECO:0007669"/>
    <property type="project" value="UniProtKB-ARBA"/>
</dbReference>
<evidence type="ECO:0000256" key="1">
    <source>
        <dbReference type="ARBA" id="ARBA00001936"/>
    </source>
</evidence>
<dbReference type="Gene3D" id="3.30.420.10">
    <property type="entry name" value="Ribonuclease H-like superfamily/Ribonuclease H"/>
    <property type="match status" value="2"/>
</dbReference>
<feature type="domain" description="3'-5' exonuclease" evidence="14">
    <location>
        <begin position="54"/>
        <end position="229"/>
    </location>
</feature>
<dbReference type="InterPro" id="IPR051132">
    <property type="entry name" value="3-5_Exonuclease_domain"/>
</dbReference>
<dbReference type="STRING" id="67801.A0A1B0BNC6"/>
<keyword evidence="11" id="KW-0472">Membrane</keyword>
<reference evidence="15" key="2">
    <citation type="submission" date="2020-05" db="UniProtKB">
        <authorList>
            <consortium name="EnsemblMetazoa"/>
        </authorList>
    </citation>
    <scope>IDENTIFICATION</scope>
    <source>
        <strain evidence="15">IAEA</strain>
    </source>
</reference>
<dbReference type="GO" id="GO:0005634">
    <property type="term" value="C:nucleus"/>
    <property type="evidence" value="ECO:0007669"/>
    <property type="project" value="TreeGrafter"/>
</dbReference>